<evidence type="ECO:0000313" key="4">
    <source>
        <dbReference type="Proteomes" id="UP000230750"/>
    </source>
</evidence>
<dbReference type="AlphaFoldDB" id="A0A2G8JIB7"/>
<dbReference type="Proteomes" id="UP000230750">
    <property type="component" value="Unassembled WGS sequence"/>
</dbReference>
<accession>A0A2G8JIB7</accession>
<evidence type="ECO:0000259" key="2">
    <source>
        <dbReference type="Pfam" id="PF16178"/>
    </source>
</evidence>
<dbReference type="Pfam" id="PF16178">
    <property type="entry name" value="Anoct_dimer"/>
    <property type="match status" value="1"/>
</dbReference>
<evidence type="ECO:0000256" key="1">
    <source>
        <dbReference type="SAM" id="MobiDB-lite"/>
    </source>
</evidence>
<dbReference type="GO" id="GO:0046983">
    <property type="term" value="F:protein dimerization activity"/>
    <property type="evidence" value="ECO:0007669"/>
    <property type="project" value="InterPro"/>
</dbReference>
<name>A0A2G8JIB7_STIJA</name>
<reference evidence="3 4" key="1">
    <citation type="journal article" date="2017" name="PLoS Biol.">
        <title>The sea cucumber genome provides insights into morphological evolution and visceral regeneration.</title>
        <authorList>
            <person name="Zhang X."/>
            <person name="Sun L."/>
            <person name="Yuan J."/>
            <person name="Sun Y."/>
            <person name="Gao Y."/>
            <person name="Zhang L."/>
            <person name="Li S."/>
            <person name="Dai H."/>
            <person name="Hamel J.F."/>
            <person name="Liu C."/>
            <person name="Yu Y."/>
            <person name="Liu S."/>
            <person name="Lin W."/>
            <person name="Guo K."/>
            <person name="Jin S."/>
            <person name="Xu P."/>
            <person name="Storey K.B."/>
            <person name="Huan P."/>
            <person name="Zhang T."/>
            <person name="Zhou Y."/>
            <person name="Zhang J."/>
            <person name="Lin C."/>
            <person name="Li X."/>
            <person name="Xing L."/>
            <person name="Huo D."/>
            <person name="Sun M."/>
            <person name="Wang L."/>
            <person name="Mercier A."/>
            <person name="Li F."/>
            <person name="Yang H."/>
            <person name="Xiang J."/>
        </authorList>
    </citation>
    <scope>NUCLEOTIDE SEQUENCE [LARGE SCALE GENOMIC DNA]</scope>
    <source>
        <strain evidence="3">Shaxun</strain>
        <tissue evidence="3">Muscle</tissue>
    </source>
</reference>
<protein>
    <recommendedName>
        <fullName evidence="2">Anoctamin dimerisation domain-containing protein</fullName>
    </recommendedName>
</protein>
<gene>
    <name evidence="3" type="ORF">BSL78_27708</name>
</gene>
<comment type="caution">
    <text evidence="3">The sequence shown here is derived from an EMBL/GenBank/DDBJ whole genome shotgun (WGS) entry which is preliminary data.</text>
</comment>
<dbReference type="InterPro" id="IPR032394">
    <property type="entry name" value="Anoct_dimer"/>
</dbReference>
<evidence type="ECO:0000313" key="3">
    <source>
        <dbReference type="EMBL" id="PIK35469.1"/>
    </source>
</evidence>
<feature type="domain" description="Anoctamin dimerisation" evidence="2">
    <location>
        <begin position="87"/>
        <end position="135"/>
    </location>
</feature>
<keyword evidence="4" id="KW-1185">Reference proteome</keyword>
<organism evidence="3 4">
    <name type="scientific">Stichopus japonicus</name>
    <name type="common">Sea cucumber</name>
    <dbReference type="NCBI Taxonomy" id="307972"/>
    <lineage>
        <taxon>Eukaryota</taxon>
        <taxon>Metazoa</taxon>
        <taxon>Echinodermata</taxon>
        <taxon>Eleutherozoa</taxon>
        <taxon>Echinozoa</taxon>
        <taxon>Holothuroidea</taxon>
        <taxon>Aspidochirotacea</taxon>
        <taxon>Aspidochirotida</taxon>
        <taxon>Stichopodidae</taxon>
        <taxon>Apostichopus</taxon>
    </lineage>
</organism>
<proteinExistence type="predicted"/>
<feature type="region of interest" description="Disordered" evidence="1">
    <location>
        <begin position="50"/>
        <end position="83"/>
    </location>
</feature>
<sequence length="136" mass="15683">MLFFSHFLVVMDNFEVPVSITNYVNKNKLCSIKFSYVCCLDIQGQEKTAAPSDIELSDAPSNIEKQPLHAGSPAKRTEKEAAEQDQFFKDGVRKIDYVLAFRKDTKEGEDEEKRAKRRKEYFGNLKEEGLHMEEVK</sequence>
<dbReference type="EMBL" id="MRZV01001894">
    <property type="protein sequence ID" value="PIK35469.1"/>
    <property type="molecule type" value="Genomic_DNA"/>
</dbReference>